<accession>A0A6J4V1B1</accession>
<gene>
    <name evidence="1" type="ORF">AVDCRST_MAG81-1046</name>
</gene>
<name>A0A6J4V1B1_9CYAN</name>
<protein>
    <submittedName>
        <fullName evidence="1">Uncharacterized protein</fullName>
    </submittedName>
</protein>
<dbReference type="AlphaFoldDB" id="A0A6J4V1B1"/>
<reference evidence="1" key="1">
    <citation type="submission" date="2020-02" db="EMBL/GenBank/DDBJ databases">
        <authorList>
            <person name="Meier V. D."/>
        </authorList>
    </citation>
    <scope>NUCLEOTIDE SEQUENCE</scope>
    <source>
        <strain evidence="1">AVDCRST_MAG81</strain>
    </source>
</reference>
<evidence type="ECO:0000313" key="1">
    <source>
        <dbReference type="EMBL" id="CAA9564020.1"/>
    </source>
</evidence>
<dbReference type="EMBL" id="CADCWO010000056">
    <property type="protein sequence ID" value="CAA9564020.1"/>
    <property type="molecule type" value="Genomic_DNA"/>
</dbReference>
<organism evidence="1">
    <name type="scientific">uncultured Synechococcales cyanobacterium</name>
    <dbReference type="NCBI Taxonomy" id="1936017"/>
    <lineage>
        <taxon>Bacteria</taxon>
        <taxon>Bacillati</taxon>
        <taxon>Cyanobacteriota</taxon>
        <taxon>Cyanophyceae</taxon>
        <taxon>Synechococcales</taxon>
        <taxon>environmental samples</taxon>
    </lineage>
</organism>
<proteinExistence type="predicted"/>
<sequence length="96" mass="10793">MVGKPKPVVAESALQKVLLERQNQLGWTNYRLAVEYGKLFHPELPARSLATKYQTTVNQVLENPDTCYFVTVQNVLKAMQGNLAVQFTSIQEVKLG</sequence>